<comment type="caution">
    <text evidence="3">The sequence shown here is derived from an EMBL/GenBank/DDBJ whole genome shotgun (WGS) entry which is preliminary data.</text>
</comment>
<feature type="transmembrane region" description="Helical" evidence="2">
    <location>
        <begin position="36"/>
        <end position="56"/>
    </location>
</feature>
<keyword evidence="4" id="KW-1185">Reference proteome</keyword>
<feature type="transmembrane region" description="Helical" evidence="2">
    <location>
        <begin position="12"/>
        <end position="30"/>
    </location>
</feature>
<organism evidence="3 4">
    <name type="scientific">Haloechinothrix salitolerans</name>
    <dbReference type="NCBI Taxonomy" id="926830"/>
    <lineage>
        <taxon>Bacteria</taxon>
        <taxon>Bacillati</taxon>
        <taxon>Actinomycetota</taxon>
        <taxon>Actinomycetes</taxon>
        <taxon>Pseudonocardiales</taxon>
        <taxon>Pseudonocardiaceae</taxon>
        <taxon>Haloechinothrix</taxon>
    </lineage>
</organism>
<feature type="region of interest" description="Disordered" evidence="1">
    <location>
        <begin position="232"/>
        <end position="251"/>
    </location>
</feature>
<name>A0ABW2C3U6_9PSEU</name>
<protein>
    <submittedName>
        <fullName evidence="3">Uncharacterized protein</fullName>
    </submittedName>
</protein>
<evidence type="ECO:0000256" key="2">
    <source>
        <dbReference type="SAM" id="Phobius"/>
    </source>
</evidence>
<dbReference type="EMBL" id="JBHSXX010000001">
    <property type="protein sequence ID" value="MFC6869449.1"/>
    <property type="molecule type" value="Genomic_DNA"/>
</dbReference>
<keyword evidence="2" id="KW-1133">Transmembrane helix</keyword>
<dbReference type="Proteomes" id="UP001596337">
    <property type="component" value="Unassembled WGS sequence"/>
</dbReference>
<feature type="transmembrane region" description="Helical" evidence="2">
    <location>
        <begin position="63"/>
        <end position="78"/>
    </location>
</feature>
<dbReference type="RefSeq" id="WP_345400643.1">
    <property type="nucleotide sequence ID" value="NZ_BAABLA010000101.1"/>
</dbReference>
<feature type="transmembrane region" description="Helical" evidence="2">
    <location>
        <begin position="84"/>
        <end position="104"/>
    </location>
</feature>
<keyword evidence="2" id="KW-0472">Membrane</keyword>
<evidence type="ECO:0000256" key="1">
    <source>
        <dbReference type="SAM" id="MobiDB-lite"/>
    </source>
</evidence>
<reference evidence="4" key="1">
    <citation type="journal article" date="2019" name="Int. J. Syst. Evol. Microbiol.">
        <title>The Global Catalogue of Microorganisms (GCM) 10K type strain sequencing project: providing services to taxonomists for standard genome sequencing and annotation.</title>
        <authorList>
            <consortium name="The Broad Institute Genomics Platform"/>
            <consortium name="The Broad Institute Genome Sequencing Center for Infectious Disease"/>
            <person name="Wu L."/>
            <person name="Ma J."/>
        </authorList>
    </citation>
    <scope>NUCLEOTIDE SEQUENCE [LARGE SCALE GENOMIC DNA]</scope>
    <source>
        <strain evidence="4">KCTC 32255</strain>
    </source>
</reference>
<feature type="transmembrane region" description="Helical" evidence="2">
    <location>
        <begin position="116"/>
        <end position="134"/>
    </location>
</feature>
<keyword evidence="2" id="KW-0812">Transmembrane</keyword>
<proteinExistence type="predicted"/>
<gene>
    <name evidence="3" type="ORF">ACFQGD_20110</name>
</gene>
<accession>A0ABW2C3U6</accession>
<evidence type="ECO:0000313" key="3">
    <source>
        <dbReference type="EMBL" id="MFC6869449.1"/>
    </source>
</evidence>
<evidence type="ECO:0000313" key="4">
    <source>
        <dbReference type="Proteomes" id="UP001596337"/>
    </source>
</evidence>
<sequence>MNNKGGGGATWAELVLLGLLGAVIVLWPASGWDTWAWIWGLVTTVAVGALLGALGVRDQIGRVWIPAVGLAVITWFLLPETTPAAWGMAAGAVVTLFGITAVTGTIKARKPVRRTAVLLGPAVLLACATVYTIGAVQEQRQQEHAWREDHDYSMARLLPRPGAGVSLLVEAIGLQQKIDRTCFLFTPPAKQQFVAAHDANTCPEAIAWLSRQVRDRDQYVNYSWLLTMSSTYSRTGRPRSSTRAISSSVRR</sequence>